<evidence type="ECO:0000313" key="2">
    <source>
        <dbReference type="Proteomes" id="UP000887572"/>
    </source>
</evidence>
<protein>
    <recommendedName>
        <fullName evidence="1">Abnormal cell migration protein 18-like fibronectin type I domain-containing protein</fullName>
    </recommendedName>
</protein>
<name>A0A914H5X6_GLORO</name>
<organism evidence="2 3">
    <name type="scientific">Globodera rostochiensis</name>
    <name type="common">Golden nematode worm</name>
    <name type="synonym">Heterodera rostochiensis</name>
    <dbReference type="NCBI Taxonomy" id="31243"/>
    <lineage>
        <taxon>Eukaryota</taxon>
        <taxon>Metazoa</taxon>
        <taxon>Ecdysozoa</taxon>
        <taxon>Nematoda</taxon>
        <taxon>Chromadorea</taxon>
        <taxon>Rhabditida</taxon>
        <taxon>Tylenchina</taxon>
        <taxon>Tylenchomorpha</taxon>
        <taxon>Tylenchoidea</taxon>
        <taxon>Heteroderidae</taxon>
        <taxon>Heteroderinae</taxon>
        <taxon>Globodera</taxon>
    </lineage>
</organism>
<evidence type="ECO:0000259" key="1">
    <source>
        <dbReference type="Pfam" id="PF23003"/>
    </source>
</evidence>
<dbReference type="Pfam" id="PF23003">
    <property type="entry name" value="Fn1_2"/>
    <property type="match status" value="1"/>
</dbReference>
<accession>A0A914H5X6</accession>
<dbReference type="Gene3D" id="1.10.287.70">
    <property type="match status" value="1"/>
</dbReference>
<keyword evidence="2" id="KW-1185">Reference proteome</keyword>
<dbReference type="InterPro" id="IPR055119">
    <property type="entry name" value="Mig18_Fn1"/>
</dbReference>
<reference evidence="3" key="1">
    <citation type="submission" date="2022-11" db="UniProtKB">
        <authorList>
            <consortium name="WormBaseParasite"/>
        </authorList>
    </citation>
    <scope>IDENTIFICATION</scope>
</reference>
<dbReference type="SUPFAM" id="SSF81324">
    <property type="entry name" value="Voltage-gated potassium channels"/>
    <property type="match status" value="1"/>
</dbReference>
<dbReference type="WBParaSite" id="Gr19_v10_g13973.t2">
    <property type="protein sequence ID" value="Gr19_v10_g13973.t2"/>
    <property type="gene ID" value="Gr19_v10_g13973"/>
</dbReference>
<sequence>MHNGVKYRNGDEWIFRRSFIMKCYADDTRWEANVAACLSPMGQRIPIGGKIQDQLGKWKCIQGDHLAEFHKCNFFGLANFALTLRKSKKVIVFFSTLVYFLEKDEPNTTFTSIPAAFWWCLFSQTKWVPQTADKFLKKIIW</sequence>
<proteinExistence type="predicted"/>
<dbReference type="Proteomes" id="UP000887572">
    <property type="component" value="Unplaced"/>
</dbReference>
<feature type="domain" description="Abnormal cell migration protein 18-like fibronectin type I" evidence="1">
    <location>
        <begin position="1"/>
        <end position="62"/>
    </location>
</feature>
<evidence type="ECO:0000313" key="3">
    <source>
        <dbReference type="WBParaSite" id="Gr19_v10_g13973.t2"/>
    </source>
</evidence>
<dbReference type="AlphaFoldDB" id="A0A914H5X6"/>